<reference evidence="3" key="1">
    <citation type="journal article" date="2014" name="Int. J. Syst. Evol. Microbiol.">
        <title>Complete genome sequence of Corynebacterium casei LMG S-19264T (=DSM 44701T), isolated from a smear-ripened cheese.</title>
        <authorList>
            <consortium name="US DOE Joint Genome Institute (JGI-PGF)"/>
            <person name="Walter F."/>
            <person name="Albersmeier A."/>
            <person name="Kalinowski J."/>
            <person name="Ruckert C."/>
        </authorList>
    </citation>
    <scope>NUCLEOTIDE SEQUENCE</scope>
    <source>
        <strain evidence="3">CGMCC 1.15179</strain>
    </source>
</reference>
<accession>A0A8J2YCV5</accession>
<dbReference type="SUPFAM" id="SSF51735">
    <property type="entry name" value="NAD(P)-binding Rossmann-fold domains"/>
    <property type="match status" value="1"/>
</dbReference>
<evidence type="ECO:0000259" key="2">
    <source>
        <dbReference type="Pfam" id="PF22725"/>
    </source>
</evidence>
<dbReference type="GO" id="GO:0000166">
    <property type="term" value="F:nucleotide binding"/>
    <property type="evidence" value="ECO:0007669"/>
    <property type="project" value="InterPro"/>
</dbReference>
<dbReference type="SUPFAM" id="SSF55347">
    <property type="entry name" value="Glyceraldehyde-3-phosphate dehydrogenase-like, C-terminal domain"/>
    <property type="match status" value="1"/>
</dbReference>
<dbReference type="Proteomes" id="UP000625210">
    <property type="component" value="Unassembled WGS sequence"/>
</dbReference>
<dbReference type="PANTHER" id="PTHR43708:SF3">
    <property type="entry name" value="OXIDOREDUCTASE"/>
    <property type="match status" value="1"/>
</dbReference>
<dbReference type="InterPro" id="IPR036291">
    <property type="entry name" value="NAD(P)-bd_dom_sf"/>
</dbReference>
<evidence type="ECO:0000313" key="3">
    <source>
        <dbReference type="EMBL" id="GGE12331.1"/>
    </source>
</evidence>
<dbReference type="AlphaFoldDB" id="A0A8J2YCV5"/>
<dbReference type="Pfam" id="PF22725">
    <property type="entry name" value="GFO_IDH_MocA_C3"/>
    <property type="match status" value="1"/>
</dbReference>
<evidence type="ECO:0000259" key="1">
    <source>
        <dbReference type="Pfam" id="PF01408"/>
    </source>
</evidence>
<dbReference type="InterPro" id="IPR055170">
    <property type="entry name" value="GFO_IDH_MocA-like_dom"/>
</dbReference>
<evidence type="ECO:0000313" key="4">
    <source>
        <dbReference type="Proteomes" id="UP000625210"/>
    </source>
</evidence>
<dbReference type="EMBL" id="BMHQ01000003">
    <property type="protein sequence ID" value="GGE12331.1"/>
    <property type="molecule type" value="Genomic_DNA"/>
</dbReference>
<dbReference type="InterPro" id="IPR051317">
    <property type="entry name" value="Gfo/Idh/MocA_oxidoreduct"/>
</dbReference>
<comment type="caution">
    <text evidence="3">The sequence shown here is derived from an EMBL/GenBank/DDBJ whole genome shotgun (WGS) entry which is preliminary data.</text>
</comment>
<keyword evidence="4" id="KW-1185">Reference proteome</keyword>
<reference evidence="3" key="2">
    <citation type="submission" date="2020-09" db="EMBL/GenBank/DDBJ databases">
        <authorList>
            <person name="Sun Q."/>
            <person name="Zhou Y."/>
        </authorList>
    </citation>
    <scope>NUCLEOTIDE SEQUENCE</scope>
    <source>
        <strain evidence="3">CGMCC 1.15179</strain>
    </source>
</reference>
<protein>
    <submittedName>
        <fullName evidence="3">Dehydrogenase</fullName>
    </submittedName>
</protein>
<gene>
    <name evidence="3" type="ORF">GCM10011571_12160</name>
</gene>
<dbReference type="Pfam" id="PF01408">
    <property type="entry name" value="GFO_IDH_MocA"/>
    <property type="match status" value="1"/>
</dbReference>
<name>A0A8J2YCV5_9BACL</name>
<feature type="domain" description="GFO/IDH/MocA-like oxidoreductase" evidence="2">
    <location>
        <begin position="128"/>
        <end position="277"/>
    </location>
</feature>
<feature type="domain" description="Gfo/Idh/MocA-like oxidoreductase N-terminal" evidence="1">
    <location>
        <begin position="1"/>
        <end position="118"/>
    </location>
</feature>
<dbReference type="PANTHER" id="PTHR43708">
    <property type="entry name" value="CONSERVED EXPRESSED OXIDOREDUCTASE (EUROFUNG)"/>
    <property type="match status" value="1"/>
</dbReference>
<dbReference type="InterPro" id="IPR000683">
    <property type="entry name" value="Gfo/Idh/MocA-like_OxRdtase_N"/>
</dbReference>
<dbReference type="RefSeq" id="WP_188647000.1">
    <property type="nucleotide sequence ID" value="NZ_BMHQ01000003.1"/>
</dbReference>
<dbReference type="Gene3D" id="3.40.50.720">
    <property type="entry name" value="NAD(P)-binding Rossmann-like Domain"/>
    <property type="match status" value="1"/>
</dbReference>
<dbReference type="Gene3D" id="3.30.360.10">
    <property type="entry name" value="Dihydrodipicolinate Reductase, domain 2"/>
    <property type="match status" value="1"/>
</dbReference>
<sequence length="379" mass="41970">MKIGIVGTGFSARAHVEAIRRIPGLEVVSVVSRSKERAEAFARKFGIPKALDGVQELIADQDVDAVHNCTPNDRHFVVNRAVLEGGKPLLSEKPLAMTSEETAELAALAERAGVAAGVCFNYRHYPLVRQMKESIRANEIGKVHLVHGGYLQDWLLYDTDYNWRLSREQGGASRAIADIGSHWCDTVQYVLGQKITEVFADLKTVHPVRYRPQEDASTFSSSKEMEQSEAVDIDTEDCGHVLVHFSNGATGVFTVSQVSAGRKNKLHFEIAGQHGTFAWDQERPNQLWMGKRDEANRVLMRDPALLRAEAAEMAHYPGGHEEGWPDGLKNLIANFYAAVRGESSQEVASFSDGHAIMKIIEAILQSHQTRQWVSIEGGK</sequence>
<organism evidence="3 4">
    <name type="scientific">Marinithermofilum abyssi</name>
    <dbReference type="NCBI Taxonomy" id="1571185"/>
    <lineage>
        <taxon>Bacteria</taxon>
        <taxon>Bacillati</taxon>
        <taxon>Bacillota</taxon>
        <taxon>Bacilli</taxon>
        <taxon>Bacillales</taxon>
        <taxon>Thermoactinomycetaceae</taxon>
        <taxon>Marinithermofilum</taxon>
    </lineage>
</organism>
<proteinExistence type="predicted"/>